<feature type="domain" description="C2H2-type" evidence="12">
    <location>
        <begin position="178"/>
        <end position="198"/>
    </location>
</feature>
<dbReference type="EC" id="2.7.11.1" evidence="1"/>
<dbReference type="GeneID" id="54423533"/>
<evidence type="ECO:0000256" key="1">
    <source>
        <dbReference type="ARBA" id="ARBA00012513"/>
    </source>
</evidence>
<dbReference type="PROSITE" id="PS50157">
    <property type="entry name" value="ZINC_FINGER_C2H2_2"/>
    <property type="match status" value="1"/>
</dbReference>
<keyword evidence="5 13" id="KW-0418">Kinase</keyword>
<dbReference type="Gene3D" id="1.10.510.10">
    <property type="entry name" value="Transferase(Phosphotransferase) domain 1"/>
    <property type="match status" value="1"/>
</dbReference>
<evidence type="ECO:0000256" key="8">
    <source>
        <dbReference type="ARBA" id="ARBA00048679"/>
    </source>
</evidence>
<dbReference type="EMBL" id="ML975172">
    <property type="protein sequence ID" value="KAF1809492.1"/>
    <property type="molecule type" value="Genomic_DNA"/>
</dbReference>
<keyword evidence="6" id="KW-0067">ATP-binding</keyword>
<sequence>MGSDHISPNLIFGKAPATAGLDSRENSEYLMPGNEPQTNPVEVQHAMYPPGPSQNAHGSNLMTVDGRAVRLFLEWITGFGASSPPADEEFKAFACLTRVPVDVVRTWFANYPVVSGNDSGFHSGHQTSTLSAIPSLPSSGTAASSTPLSEKTCPRSRRELCKRTLDESCLGRSSDSIYQCTRKCGRRFRRRDMWERHECIFLPSPRYHCSICVSEKGNARVLCRKDKLREHFKRFHPTLNPKNYEISSKIKSAGVLPTWCGFCQKRDQFFDLDQRFGHIANHFKERKCMLEWVDEETQKEVTEQDNDDFGGNEPGEDWNFFEDLDWNDLDFNGSGHSSAGNGYISNSNYSGFGGHNFSRFCLRMADHSIIYPHLTPENFVSRRLLGVGAFSIVDEVIGLLSLMKFARKVPTSSARAAYHAYNEIEILKRISHPHIVSLVGTISFKGRTALLLLPAADINLRVWLRNLDEARPQRLGKLVAIFSQLTSGLHYLHGRTPPIIHGDIKPENILIIESRSRPIQAFLSDFGSAQRFGPRRYGQEIGPITTVYAATELRRPGATISRSADIWSLGCIMLEALIWILDGKVPDRALSGVWTKPMEQLAHLGTILEYQRTPLIGMFDYIKSMLNEDPAKRPDIGTVGKALESCIELGGVLKLPHYPLAVRRERHEEGARKSSNESQLDLDLLGLSMKPLDDYFILRHALNNSGQIWDLLRLHSRLIETRSLDIVESSRWNEMSNKLRADSMAVELGIGSEDDDTSLETDIASDPFVELKISTQSPPGSMRDTPLVPSRRCVVESWLSNPESWSLRKAPEFAHRSLPVVVPSSQKVCLHSQAKEFPNSFEVLDSEVECGSTDANVRSKPLKFSCWFEGFEEQSSAGPSYYTGERLYSVLSMNESQYEGSWTADEFAIGGKIERAATHTPRLDGDTIGTLTSGIMRSPIEDAFGSKSMTESKDRDDGLEDLSSAYDNPVAFDLGFPFSPS</sequence>
<feature type="compositionally biased region" description="Polar residues" evidence="10">
    <location>
        <begin position="124"/>
        <end position="149"/>
    </location>
</feature>
<evidence type="ECO:0000313" key="15">
    <source>
        <dbReference type="RefSeq" id="XP_033531123.1"/>
    </source>
</evidence>
<proteinExistence type="predicted"/>
<comment type="catalytic activity">
    <reaction evidence="7">
        <text>L-threonyl-[protein] + ATP = O-phospho-L-threonyl-[protein] + ADP + H(+)</text>
        <dbReference type="Rhea" id="RHEA:46608"/>
        <dbReference type="Rhea" id="RHEA-COMP:11060"/>
        <dbReference type="Rhea" id="RHEA-COMP:11605"/>
        <dbReference type="ChEBI" id="CHEBI:15378"/>
        <dbReference type="ChEBI" id="CHEBI:30013"/>
        <dbReference type="ChEBI" id="CHEBI:30616"/>
        <dbReference type="ChEBI" id="CHEBI:61977"/>
        <dbReference type="ChEBI" id="CHEBI:456216"/>
        <dbReference type="EC" id="2.7.11.1"/>
    </reaction>
</comment>
<dbReference type="PROSITE" id="PS00108">
    <property type="entry name" value="PROTEIN_KINASE_ST"/>
    <property type="match status" value="1"/>
</dbReference>
<keyword evidence="2" id="KW-0723">Serine/threonine-protein kinase</keyword>
<dbReference type="PANTHER" id="PTHR43671">
    <property type="entry name" value="SERINE/THREONINE-PROTEIN KINASE NEK"/>
    <property type="match status" value="1"/>
</dbReference>
<feature type="region of interest" description="Disordered" evidence="10">
    <location>
        <begin position="942"/>
        <end position="981"/>
    </location>
</feature>
<dbReference type="GO" id="GO:0005524">
    <property type="term" value="F:ATP binding"/>
    <property type="evidence" value="ECO:0007669"/>
    <property type="project" value="UniProtKB-KW"/>
</dbReference>
<evidence type="ECO:0000259" key="12">
    <source>
        <dbReference type="PROSITE" id="PS50157"/>
    </source>
</evidence>
<gene>
    <name evidence="13 15" type="ORF">P152DRAFT_516669</name>
</gene>
<dbReference type="Proteomes" id="UP000504638">
    <property type="component" value="Unplaced"/>
</dbReference>
<dbReference type="CDD" id="cd00180">
    <property type="entry name" value="PKc"/>
    <property type="match status" value="1"/>
</dbReference>
<dbReference type="PANTHER" id="PTHR43671:SF98">
    <property type="entry name" value="SERINE_THREONINE-PROTEIN KINASE NEK11"/>
    <property type="match status" value="1"/>
</dbReference>
<keyword evidence="4" id="KW-0547">Nucleotide-binding</keyword>
<evidence type="ECO:0000256" key="10">
    <source>
        <dbReference type="SAM" id="MobiDB-lite"/>
    </source>
</evidence>
<keyword evidence="9" id="KW-0479">Metal-binding</keyword>
<dbReference type="GO" id="GO:0008270">
    <property type="term" value="F:zinc ion binding"/>
    <property type="evidence" value="ECO:0007669"/>
    <property type="project" value="UniProtKB-KW"/>
</dbReference>
<reference evidence="13 15" key="1">
    <citation type="submission" date="2020-01" db="EMBL/GenBank/DDBJ databases">
        <authorList>
            <consortium name="DOE Joint Genome Institute"/>
            <person name="Haridas S."/>
            <person name="Albert R."/>
            <person name="Binder M."/>
            <person name="Bloem J."/>
            <person name="Labutti K."/>
            <person name="Salamov A."/>
            <person name="Andreopoulos B."/>
            <person name="Baker S.E."/>
            <person name="Barry K."/>
            <person name="Bills G."/>
            <person name="Bluhm B.H."/>
            <person name="Cannon C."/>
            <person name="Castanera R."/>
            <person name="Culley D.E."/>
            <person name="Daum C."/>
            <person name="Ezra D."/>
            <person name="Gonzalez J.B."/>
            <person name="Henrissat B."/>
            <person name="Kuo A."/>
            <person name="Liang C."/>
            <person name="Lipzen A."/>
            <person name="Lutzoni F."/>
            <person name="Magnuson J."/>
            <person name="Mondo S."/>
            <person name="Nolan M."/>
            <person name="Ohm R."/>
            <person name="Pangilinan J."/>
            <person name="Park H.-J."/>
            <person name="Ramirez L."/>
            <person name="Alfaro M."/>
            <person name="Sun H."/>
            <person name="Tritt A."/>
            <person name="Yoshinaga Y."/>
            <person name="Zwiers L.-H."/>
            <person name="Turgeon B.G."/>
            <person name="Goodwin S.B."/>
            <person name="Spatafora J.W."/>
            <person name="Crous P.W."/>
            <person name="Grigoriev I.V."/>
        </authorList>
    </citation>
    <scope>NUCLEOTIDE SEQUENCE</scope>
    <source>
        <strain evidence="13 15">CBS 781.70</strain>
    </source>
</reference>
<dbReference type="Gene3D" id="3.30.200.20">
    <property type="entry name" value="Phosphorylase Kinase, domain 1"/>
    <property type="match status" value="1"/>
</dbReference>
<dbReference type="AlphaFoldDB" id="A0A6G1FUY9"/>
<name>A0A6G1FUY9_9PEZI</name>
<protein>
    <recommendedName>
        <fullName evidence="1">non-specific serine/threonine protein kinase</fullName>
        <ecNumber evidence="1">2.7.11.1</ecNumber>
    </recommendedName>
</protein>
<keyword evidence="14" id="KW-1185">Reference proteome</keyword>
<reference evidence="15" key="3">
    <citation type="submission" date="2025-04" db="UniProtKB">
        <authorList>
            <consortium name="RefSeq"/>
        </authorList>
    </citation>
    <scope>IDENTIFICATION</scope>
    <source>
        <strain evidence="15">CBS 781.70</strain>
    </source>
</reference>
<dbReference type="SMART" id="SM00220">
    <property type="entry name" value="S_TKc"/>
    <property type="match status" value="1"/>
</dbReference>
<dbReference type="PROSITE" id="PS50011">
    <property type="entry name" value="PROTEIN_KINASE_DOM"/>
    <property type="match status" value="1"/>
</dbReference>
<dbReference type="Pfam" id="PF00069">
    <property type="entry name" value="Pkinase"/>
    <property type="match status" value="1"/>
</dbReference>
<dbReference type="SUPFAM" id="SSF56112">
    <property type="entry name" value="Protein kinase-like (PK-like)"/>
    <property type="match status" value="1"/>
</dbReference>
<evidence type="ECO:0000256" key="5">
    <source>
        <dbReference type="ARBA" id="ARBA00022777"/>
    </source>
</evidence>
<evidence type="ECO:0000313" key="13">
    <source>
        <dbReference type="EMBL" id="KAF1809492.1"/>
    </source>
</evidence>
<evidence type="ECO:0000256" key="2">
    <source>
        <dbReference type="ARBA" id="ARBA00022527"/>
    </source>
</evidence>
<dbReference type="RefSeq" id="XP_033531123.1">
    <property type="nucleotide sequence ID" value="XM_033682963.1"/>
</dbReference>
<evidence type="ECO:0000256" key="4">
    <source>
        <dbReference type="ARBA" id="ARBA00022741"/>
    </source>
</evidence>
<dbReference type="GO" id="GO:0004674">
    <property type="term" value="F:protein serine/threonine kinase activity"/>
    <property type="evidence" value="ECO:0007669"/>
    <property type="project" value="UniProtKB-KW"/>
</dbReference>
<dbReference type="InterPro" id="IPR050660">
    <property type="entry name" value="NEK_Ser/Thr_kinase"/>
</dbReference>
<evidence type="ECO:0000256" key="9">
    <source>
        <dbReference type="PROSITE-ProRule" id="PRU00042"/>
    </source>
</evidence>
<dbReference type="InterPro" id="IPR000719">
    <property type="entry name" value="Prot_kinase_dom"/>
</dbReference>
<comment type="catalytic activity">
    <reaction evidence="8">
        <text>L-seryl-[protein] + ATP = O-phospho-L-seryl-[protein] + ADP + H(+)</text>
        <dbReference type="Rhea" id="RHEA:17989"/>
        <dbReference type="Rhea" id="RHEA-COMP:9863"/>
        <dbReference type="Rhea" id="RHEA-COMP:11604"/>
        <dbReference type="ChEBI" id="CHEBI:15378"/>
        <dbReference type="ChEBI" id="CHEBI:29999"/>
        <dbReference type="ChEBI" id="CHEBI:30616"/>
        <dbReference type="ChEBI" id="CHEBI:83421"/>
        <dbReference type="ChEBI" id="CHEBI:456216"/>
        <dbReference type="EC" id="2.7.11.1"/>
    </reaction>
</comment>
<reference evidence="15" key="2">
    <citation type="submission" date="2020-04" db="EMBL/GenBank/DDBJ databases">
        <authorList>
            <consortium name="NCBI Genome Project"/>
        </authorList>
    </citation>
    <scope>NUCLEOTIDE SEQUENCE</scope>
    <source>
        <strain evidence="15">CBS 781.70</strain>
    </source>
</reference>
<feature type="region of interest" description="Disordered" evidence="10">
    <location>
        <begin position="124"/>
        <end position="151"/>
    </location>
</feature>
<evidence type="ECO:0000259" key="11">
    <source>
        <dbReference type="PROSITE" id="PS50011"/>
    </source>
</evidence>
<accession>A0A6G1FUY9</accession>
<evidence type="ECO:0000256" key="3">
    <source>
        <dbReference type="ARBA" id="ARBA00022679"/>
    </source>
</evidence>
<keyword evidence="9" id="KW-0863">Zinc-finger</keyword>
<feature type="domain" description="Protein kinase" evidence="11">
    <location>
        <begin position="379"/>
        <end position="647"/>
    </location>
</feature>
<dbReference type="InterPro" id="IPR011009">
    <property type="entry name" value="Kinase-like_dom_sf"/>
</dbReference>
<organism evidence="13">
    <name type="scientific">Eremomyces bilateralis CBS 781.70</name>
    <dbReference type="NCBI Taxonomy" id="1392243"/>
    <lineage>
        <taxon>Eukaryota</taxon>
        <taxon>Fungi</taxon>
        <taxon>Dikarya</taxon>
        <taxon>Ascomycota</taxon>
        <taxon>Pezizomycotina</taxon>
        <taxon>Dothideomycetes</taxon>
        <taxon>Dothideomycetes incertae sedis</taxon>
        <taxon>Eremomycetales</taxon>
        <taxon>Eremomycetaceae</taxon>
        <taxon>Eremomyces</taxon>
    </lineage>
</organism>
<keyword evidence="9" id="KW-0862">Zinc</keyword>
<keyword evidence="3" id="KW-0808">Transferase</keyword>
<dbReference type="InterPro" id="IPR013087">
    <property type="entry name" value="Znf_C2H2_type"/>
</dbReference>
<dbReference type="InterPro" id="IPR008271">
    <property type="entry name" value="Ser/Thr_kinase_AS"/>
</dbReference>
<evidence type="ECO:0000313" key="14">
    <source>
        <dbReference type="Proteomes" id="UP000504638"/>
    </source>
</evidence>
<dbReference type="OrthoDB" id="4062651at2759"/>
<evidence type="ECO:0000256" key="6">
    <source>
        <dbReference type="ARBA" id="ARBA00022840"/>
    </source>
</evidence>
<evidence type="ECO:0000256" key="7">
    <source>
        <dbReference type="ARBA" id="ARBA00047899"/>
    </source>
</evidence>